<dbReference type="Proteomes" id="UP000789920">
    <property type="component" value="Unassembled WGS sequence"/>
</dbReference>
<comment type="caution">
    <text evidence="1">The sequence shown here is derived from an EMBL/GenBank/DDBJ whole genome shotgun (WGS) entry which is preliminary data.</text>
</comment>
<evidence type="ECO:0000313" key="1">
    <source>
        <dbReference type="EMBL" id="CAG8468890.1"/>
    </source>
</evidence>
<protein>
    <submittedName>
        <fullName evidence="1">14389_t:CDS:1</fullName>
    </submittedName>
</protein>
<proteinExistence type="predicted"/>
<keyword evidence="2" id="KW-1185">Reference proteome</keyword>
<reference evidence="1" key="1">
    <citation type="submission" date="2021-06" db="EMBL/GenBank/DDBJ databases">
        <authorList>
            <person name="Kallberg Y."/>
            <person name="Tangrot J."/>
            <person name="Rosling A."/>
        </authorList>
    </citation>
    <scope>NUCLEOTIDE SEQUENCE</scope>
    <source>
        <strain evidence="1">MA461A</strain>
    </source>
</reference>
<accession>A0ACA9KED3</accession>
<organism evidence="1 2">
    <name type="scientific">Racocetra persica</name>
    <dbReference type="NCBI Taxonomy" id="160502"/>
    <lineage>
        <taxon>Eukaryota</taxon>
        <taxon>Fungi</taxon>
        <taxon>Fungi incertae sedis</taxon>
        <taxon>Mucoromycota</taxon>
        <taxon>Glomeromycotina</taxon>
        <taxon>Glomeromycetes</taxon>
        <taxon>Diversisporales</taxon>
        <taxon>Gigasporaceae</taxon>
        <taxon>Racocetra</taxon>
    </lineage>
</organism>
<gene>
    <name evidence="1" type="ORF">RPERSI_LOCUS486</name>
</gene>
<dbReference type="EMBL" id="CAJVQC010000387">
    <property type="protein sequence ID" value="CAG8468890.1"/>
    <property type="molecule type" value="Genomic_DNA"/>
</dbReference>
<sequence>MLIQINTVSLTFDLWTSRAYNSYLGIICYWISDKFCIYDLILDVIEIDAYKTTNDIIGFIEPMLEKFGLEGKKKRKQLREAQLRLERPIKWLTNDLENSNNNDYHHNGANICDKLLSNKEFKVVQALVKLLCLFDKATEILFRSNYAILSIIVPTIKELVYRLNNTNRLRNQFNKLNRSTSQVKNDTSLPKEKAAKETKSAMKNFFSSVW</sequence>
<name>A0ACA9KED3_9GLOM</name>
<evidence type="ECO:0000313" key="2">
    <source>
        <dbReference type="Proteomes" id="UP000789920"/>
    </source>
</evidence>